<dbReference type="WBParaSite" id="nRc.2.0.1.t35870-RA">
    <property type="protein sequence ID" value="nRc.2.0.1.t35870-RA"/>
    <property type="gene ID" value="nRc.2.0.1.g35870"/>
</dbReference>
<reference evidence="2" key="1">
    <citation type="submission" date="2022-11" db="UniProtKB">
        <authorList>
            <consortium name="WormBaseParasite"/>
        </authorList>
    </citation>
    <scope>IDENTIFICATION</scope>
</reference>
<proteinExistence type="predicted"/>
<accession>A0A915KBX5</accession>
<evidence type="ECO:0000313" key="2">
    <source>
        <dbReference type="WBParaSite" id="nRc.2.0.1.t35870-RA"/>
    </source>
</evidence>
<dbReference type="Proteomes" id="UP000887565">
    <property type="component" value="Unplaced"/>
</dbReference>
<organism evidence="1 2">
    <name type="scientific">Romanomermis culicivorax</name>
    <name type="common">Nematode worm</name>
    <dbReference type="NCBI Taxonomy" id="13658"/>
    <lineage>
        <taxon>Eukaryota</taxon>
        <taxon>Metazoa</taxon>
        <taxon>Ecdysozoa</taxon>
        <taxon>Nematoda</taxon>
        <taxon>Enoplea</taxon>
        <taxon>Dorylaimia</taxon>
        <taxon>Mermithida</taxon>
        <taxon>Mermithoidea</taxon>
        <taxon>Mermithidae</taxon>
        <taxon>Romanomermis</taxon>
    </lineage>
</organism>
<name>A0A915KBX5_ROMCU</name>
<dbReference type="AlphaFoldDB" id="A0A915KBX5"/>
<evidence type="ECO:0000313" key="1">
    <source>
        <dbReference type="Proteomes" id="UP000887565"/>
    </source>
</evidence>
<keyword evidence="1" id="KW-1185">Reference proteome</keyword>
<sequence length="79" mass="8990">METEEKTLWKRKDEIVAAVSEEMSYIQFLSACKLKNDKNKLAREARIWIKLPIVAPTNGSAACLFKSPFFINGRIACLL</sequence>
<protein>
    <submittedName>
        <fullName evidence="2">Uncharacterized protein</fullName>
    </submittedName>
</protein>